<sequence>MHLTTIDGDEDLRIHNISILPSDQCATEDQRVKPILIFHYYLFLSFQAAKCCCGDGFFFDFPRKKCEISENVGFMFGRLNNGWSHMAVYGFAYPMLLLMLVAPLCAVMLGMGKREKREGDRRFPNPLYQMIWLLTFCGWLSVLSPLPFTVWYYFVGEGTR</sequence>
<name>A0A8R1HLX5_CAEJA</name>
<dbReference type="PANTHER" id="PTHR47023">
    <property type="entry name" value="SEX PEPTIDE RECEPTOR"/>
    <property type="match status" value="1"/>
</dbReference>
<dbReference type="PANTHER" id="PTHR47023:SF6">
    <property type="entry name" value="G_PROTEIN_RECEP_F1_2 DOMAIN-CONTAINING PROTEIN"/>
    <property type="match status" value="1"/>
</dbReference>
<feature type="transmembrane region" description="Helical" evidence="1">
    <location>
        <begin position="130"/>
        <end position="154"/>
    </location>
</feature>
<dbReference type="AlphaFoldDB" id="A0A8R1HLX5"/>
<dbReference type="InterPro" id="IPR053071">
    <property type="entry name" value="GPCR1-related_rcpt"/>
</dbReference>
<evidence type="ECO:0000256" key="1">
    <source>
        <dbReference type="SAM" id="Phobius"/>
    </source>
</evidence>
<keyword evidence="1" id="KW-0472">Membrane</keyword>
<accession>A0A8R1HLX5</accession>
<evidence type="ECO:0000313" key="3">
    <source>
        <dbReference type="Proteomes" id="UP000005237"/>
    </source>
</evidence>
<keyword evidence="1" id="KW-0812">Transmembrane</keyword>
<feature type="transmembrane region" description="Helical" evidence="1">
    <location>
        <begin position="86"/>
        <end position="109"/>
    </location>
</feature>
<protein>
    <submittedName>
        <fullName evidence="2">Uncharacterized protein</fullName>
    </submittedName>
</protein>
<dbReference type="Proteomes" id="UP000005237">
    <property type="component" value="Unassembled WGS sequence"/>
</dbReference>
<reference evidence="3" key="1">
    <citation type="submission" date="2010-08" db="EMBL/GenBank/DDBJ databases">
        <authorList>
            <consortium name="Caenorhabditis japonica Sequencing Consortium"/>
            <person name="Wilson R.K."/>
        </authorList>
    </citation>
    <scope>NUCLEOTIDE SEQUENCE [LARGE SCALE GENOMIC DNA]</scope>
    <source>
        <strain evidence="3">DF5081</strain>
    </source>
</reference>
<reference evidence="2" key="2">
    <citation type="submission" date="2022-06" db="UniProtKB">
        <authorList>
            <consortium name="EnsemblMetazoa"/>
        </authorList>
    </citation>
    <scope>IDENTIFICATION</scope>
    <source>
        <strain evidence="2">DF5081</strain>
    </source>
</reference>
<keyword evidence="3" id="KW-1185">Reference proteome</keyword>
<keyword evidence="1" id="KW-1133">Transmembrane helix</keyword>
<proteinExistence type="predicted"/>
<dbReference type="EnsemblMetazoa" id="CJA04337a.1">
    <property type="protein sequence ID" value="CJA04337a.1"/>
    <property type="gene ID" value="WBGene00123540"/>
</dbReference>
<organism evidence="2 3">
    <name type="scientific">Caenorhabditis japonica</name>
    <dbReference type="NCBI Taxonomy" id="281687"/>
    <lineage>
        <taxon>Eukaryota</taxon>
        <taxon>Metazoa</taxon>
        <taxon>Ecdysozoa</taxon>
        <taxon>Nematoda</taxon>
        <taxon>Chromadorea</taxon>
        <taxon>Rhabditida</taxon>
        <taxon>Rhabditina</taxon>
        <taxon>Rhabditomorpha</taxon>
        <taxon>Rhabditoidea</taxon>
        <taxon>Rhabditidae</taxon>
        <taxon>Peloderinae</taxon>
        <taxon>Caenorhabditis</taxon>
    </lineage>
</organism>
<evidence type="ECO:0000313" key="2">
    <source>
        <dbReference type="EnsemblMetazoa" id="CJA04337a.1"/>
    </source>
</evidence>